<dbReference type="EMBL" id="NBXE01000008">
    <property type="protein sequence ID" value="RFA28701.1"/>
    <property type="molecule type" value="Genomic_DNA"/>
</dbReference>
<organism evidence="10 11">
    <name type="scientific">Subtercola boreus</name>
    <dbReference type="NCBI Taxonomy" id="120213"/>
    <lineage>
        <taxon>Bacteria</taxon>
        <taxon>Bacillati</taxon>
        <taxon>Actinomycetota</taxon>
        <taxon>Actinomycetes</taxon>
        <taxon>Micrococcales</taxon>
        <taxon>Microbacteriaceae</taxon>
        <taxon>Subtercola</taxon>
    </lineage>
</organism>
<keyword evidence="8" id="KW-0472">Membrane</keyword>
<sequence>MKLELRGITKRFGSLTANDHIDLVVRPGEIHALLGENGAGKSTLMNVLYGLYQADEGEILLDEKAQHFAGPGDAMAAGIGMVHQHFMLIPVFTVAENVMLGNEQTKAGGRLDLAAARARVREISARFGFDLDPDALVDDLPVGVQQRVEIIKALSRDAKVLVFDEPTAVLTPQETDELMVIMGQLRDAGTSIVFITHKLREVREIADRITIIRLGRVVGEAAPTASNAELASLMVGRSVELTVHKELAKPGDEALVVRDLSVIDALGQLVVNNVSFEVRRGEVLAIAGVQGNGQTELSEAIIGLQEKVLGSITLDGQSLVGMSVSRVLEAGVGFVPEDRNHDGLVGEFTIAENLMLDRSNTAPFVKRGTLQLAYLNQFAEEKTREFDVRSQGIQTPVGRLSGGNQQKVVLARELSRDLRLFVAAQPTRGIDVGSIEFVHKRIVETRDAGVPVIVVSTELDEVTALADRIAVMYRGSIVGIVPGNTSRDVLGLMMAGEVPDVITTVRADQIEGALL</sequence>
<protein>
    <submittedName>
        <fullName evidence="10">Heme ABC transporter ATP-binding protein</fullName>
    </submittedName>
</protein>
<gene>
    <name evidence="10" type="ORF">B7R25_02980</name>
</gene>
<evidence type="ECO:0000256" key="1">
    <source>
        <dbReference type="ARBA" id="ARBA00004202"/>
    </source>
</evidence>
<reference evidence="10 11" key="1">
    <citation type="submission" date="2017-04" db="EMBL/GenBank/DDBJ databases">
        <title>Comparative genome analysis of Subtercola boreus.</title>
        <authorList>
            <person name="Cho Y.-J."/>
            <person name="Cho A."/>
            <person name="Kim O.-S."/>
            <person name="Lee J.-I."/>
        </authorList>
    </citation>
    <scope>NUCLEOTIDE SEQUENCE [LARGE SCALE GENOMIC DNA]</scope>
    <source>
        <strain evidence="10 11">P28004</strain>
    </source>
</reference>
<keyword evidence="3" id="KW-1003">Cell membrane</keyword>
<keyword evidence="2" id="KW-0813">Transport</keyword>
<evidence type="ECO:0000256" key="8">
    <source>
        <dbReference type="ARBA" id="ARBA00023136"/>
    </source>
</evidence>
<dbReference type="Pfam" id="PF00005">
    <property type="entry name" value="ABC_tran"/>
    <property type="match status" value="2"/>
</dbReference>
<dbReference type="InterPro" id="IPR003593">
    <property type="entry name" value="AAA+_ATPase"/>
</dbReference>
<proteinExistence type="predicted"/>
<dbReference type="SMART" id="SM00382">
    <property type="entry name" value="AAA"/>
    <property type="match status" value="2"/>
</dbReference>
<dbReference type="InterPro" id="IPR027417">
    <property type="entry name" value="P-loop_NTPase"/>
</dbReference>
<evidence type="ECO:0000256" key="6">
    <source>
        <dbReference type="ARBA" id="ARBA00022840"/>
    </source>
</evidence>
<dbReference type="CDD" id="cd03216">
    <property type="entry name" value="ABC_Carb_Monos_I"/>
    <property type="match status" value="1"/>
</dbReference>
<evidence type="ECO:0000256" key="2">
    <source>
        <dbReference type="ARBA" id="ARBA00022448"/>
    </source>
</evidence>
<feature type="domain" description="ABC transporter" evidence="9">
    <location>
        <begin position="3"/>
        <end position="239"/>
    </location>
</feature>
<keyword evidence="7" id="KW-1278">Translocase</keyword>
<evidence type="ECO:0000259" key="9">
    <source>
        <dbReference type="PROSITE" id="PS50893"/>
    </source>
</evidence>
<evidence type="ECO:0000256" key="3">
    <source>
        <dbReference type="ARBA" id="ARBA00022475"/>
    </source>
</evidence>
<keyword evidence="4" id="KW-0677">Repeat</keyword>
<comment type="subcellular location">
    <subcellularLocation>
        <location evidence="1">Cell membrane</location>
        <topology evidence="1">Peripheral membrane protein</topology>
    </subcellularLocation>
</comment>
<dbReference type="AlphaFoldDB" id="A0A3E0WEQ9"/>
<evidence type="ECO:0000256" key="4">
    <source>
        <dbReference type="ARBA" id="ARBA00022737"/>
    </source>
</evidence>
<dbReference type="SUPFAM" id="SSF52540">
    <property type="entry name" value="P-loop containing nucleoside triphosphate hydrolases"/>
    <property type="match status" value="2"/>
</dbReference>
<dbReference type="CDD" id="cd03215">
    <property type="entry name" value="ABC_Carb_Monos_II"/>
    <property type="match status" value="1"/>
</dbReference>
<name>A0A3E0WEQ9_9MICO</name>
<dbReference type="PANTHER" id="PTHR43790">
    <property type="entry name" value="CARBOHYDRATE TRANSPORT ATP-BINDING PROTEIN MG119-RELATED"/>
    <property type="match status" value="1"/>
</dbReference>
<dbReference type="PANTHER" id="PTHR43790:SF4">
    <property type="entry name" value="GUANOSINE IMPORT ATP-BINDING PROTEIN NUPO"/>
    <property type="match status" value="1"/>
</dbReference>
<dbReference type="GO" id="GO:0016887">
    <property type="term" value="F:ATP hydrolysis activity"/>
    <property type="evidence" value="ECO:0007669"/>
    <property type="project" value="InterPro"/>
</dbReference>
<dbReference type="PROSITE" id="PS50893">
    <property type="entry name" value="ABC_TRANSPORTER_2"/>
    <property type="match status" value="2"/>
</dbReference>
<dbReference type="InterPro" id="IPR017871">
    <property type="entry name" value="ABC_transporter-like_CS"/>
</dbReference>
<evidence type="ECO:0000256" key="5">
    <source>
        <dbReference type="ARBA" id="ARBA00022741"/>
    </source>
</evidence>
<dbReference type="Proteomes" id="UP000257080">
    <property type="component" value="Unassembled WGS sequence"/>
</dbReference>
<evidence type="ECO:0000313" key="10">
    <source>
        <dbReference type="EMBL" id="RFA28701.1"/>
    </source>
</evidence>
<keyword evidence="6 10" id="KW-0067">ATP-binding</keyword>
<dbReference type="InterPro" id="IPR050107">
    <property type="entry name" value="ABC_carbohydrate_import_ATPase"/>
</dbReference>
<keyword evidence="5" id="KW-0547">Nucleotide-binding</keyword>
<feature type="domain" description="ABC transporter" evidence="9">
    <location>
        <begin position="255"/>
        <end position="499"/>
    </location>
</feature>
<evidence type="ECO:0000256" key="7">
    <source>
        <dbReference type="ARBA" id="ARBA00022967"/>
    </source>
</evidence>
<dbReference type="RefSeq" id="WP_116417500.1">
    <property type="nucleotide sequence ID" value="NZ_NBXC01000008.1"/>
</dbReference>
<dbReference type="OrthoDB" id="39350at2"/>
<dbReference type="FunFam" id="3.40.50.300:FF:000127">
    <property type="entry name" value="Ribose import ATP-binding protein RbsA"/>
    <property type="match status" value="1"/>
</dbReference>
<dbReference type="PROSITE" id="PS00211">
    <property type="entry name" value="ABC_TRANSPORTER_1"/>
    <property type="match status" value="1"/>
</dbReference>
<dbReference type="GO" id="GO:0005524">
    <property type="term" value="F:ATP binding"/>
    <property type="evidence" value="ECO:0007669"/>
    <property type="project" value="UniProtKB-KW"/>
</dbReference>
<dbReference type="InterPro" id="IPR003439">
    <property type="entry name" value="ABC_transporter-like_ATP-bd"/>
</dbReference>
<evidence type="ECO:0000313" key="11">
    <source>
        <dbReference type="Proteomes" id="UP000257080"/>
    </source>
</evidence>
<comment type="caution">
    <text evidence="10">The sequence shown here is derived from an EMBL/GenBank/DDBJ whole genome shotgun (WGS) entry which is preliminary data.</text>
</comment>
<dbReference type="GO" id="GO:0005886">
    <property type="term" value="C:plasma membrane"/>
    <property type="evidence" value="ECO:0007669"/>
    <property type="project" value="UniProtKB-SubCell"/>
</dbReference>
<accession>A0A3E0WEQ9</accession>
<dbReference type="Gene3D" id="3.40.50.300">
    <property type="entry name" value="P-loop containing nucleotide triphosphate hydrolases"/>
    <property type="match status" value="2"/>
</dbReference>